<dbReference type="AlphaFoldDB" id="A0A9P8QC10"/>
<proteinExistence type="predicted"/>
<evidence type="ECO:0000313" key="3">
    <source>
        <dbReference type="Proteomes" id="UP000774326"/>
    </source>
</evidence>
<dbReference type="Proteomes" id="UP000774326">
    <property type="component" value="Unassembled WGS sequence"/>
</dbReference>
<accession>A0A9P8QC10</accession>
<evidence type="ECO:0000313" key="2">
    <source>
        <dbReference type="EMBL" id="KAH3688262.1"/>
    </source>
</evidence>
<feature type="region of interest" description="Disordered" evidence="1">
    <location>
        <begin position="1"/>
        <end position="20"/>
    </location>
</feature>
<organism evidence="2 3">
    <name type="scientific">Wickerhamomyces pijperi</name>
    <name type="common">Yeast</name>
    <name type="synonym">Pichia pijperi</name>
    <dbReference type="NCBI Taxonomy" id="599730"/>
    <lineage>
        <taxon>Eukaryota</taxon>
        <taxon>Fungi</taxon>
        <taxon>Dikarya</taxon>
        <taxon>Ascomycota</taxon>
        <taxon>Saccharomycotina</taxon>
        <taxon>Saccharomycetes</taxon>
        <taxon>Phaffomycetales</taxon>
        <taxon>Wickerhamomycetaceae</taxon>
        <taxon>Wickerhamomyces</taxon>
    </lineage>
</organism>
<evidence type="ECO:0000256" key="1">
    <source>
        <dbReference type="SAM" id="MobiDB-lite"/>
    </source>
</evidence>
<dbReference type="EMBL" id="JAEUBG010000445">
    <property type="protein sequence ID" value="KAH3688262.1"/>
    <property type="molecule type" value="Genomic_DNA"/>
</dbReference>
<sequence>MTIATVELTTAGQPPPKTRSKTIGRVSLVITLDNNKVTKTQCLPRSNNFKTFSAFCLSEGSPEVDMTFK</sequence>
<keyword evidence="3" id="KW-1185">Reference proteome</keyword>
<comment type="caution">
    <text evidence="2">The sequence shown here is derived from an EMBL/GenBank/DDBJ whole genome shotgun (WGS) entry which is preliminary data.</text>
</comment>
<name>A0A9P8QC10_WICPI</name>
<protein>
    <submittedName>
        <fullName evidence="2">Uncharacterized protein</fullName>
    </submittedName>
</protein>
<gene>
    <name evidence="2" type="ORF">WICPIJ_000733</name>
</gene>
<reference evidence="2" key="2">
    <citation type="submission" date="2021-01" db="EMBL/GenBank/DDBJ databases">
        <authorList>
            <person name="Schikora-Tamarit M.A."/>
        </authorList>
    </citation>
    <scope>NUCLEOTIDE SEQUENCE</scope>
    <source>
        <strain evidence="2">CBS2887</strain>
    </source>
</reference>
<reference evidence="2" key="1">
    <citation type="journal article" date="2021" name="Open Biol.">
        <title>Shared evolutionary footprints suggest mitochondrial oxidative damage underlies multiple complex I losses in fungi.</title>
        <authorList>
            <person name="Schikora-Tamarit M.A."/>
            <person name="Marcet-Houben M."/>
            <person name="Nosek J."/>
            <person name="Gabaldon T."/>
        </authorList>
    </citation>
    <scope>NUCLEOTIDE SEQUENCE</scope>
    <source>
        <strain evidence="2">CBS2887</strain>
    </source>
</reference>